<comment type="similarity">
    <text evidence="1 13 14">Belongs to the ATPase B chain family.</text>
</comment>
<comment type="subcellular location">
    <subcellularLocation>
        <location evidence="13">Cell membrane</location>
        <topology evidence="13">Single-pass membrane protein</topology>
    </subcellularLocation>
    <subcellularLocation>
        <location evidence="12">Endomembrane system</location>
        <topology evidence="12">Single-pass membrane protein</topology>
    </subcellularLocation>
</comment>
<dbReference type="STRING" id="1842532.A7E78_10340"/>
<evidence type="ECO:0000256" key="8">
    <source>
        <dbReference type="ARBA" id="ARBA00023136"/>
    </source>
</evidence>
<keyword evidence="15" id="KW-0175">Coiled coil</keyword>
<dbReference type="GO" id="GO:0012505">
    <property type="term" value="C:endomembrane system"/>
    <property type="evidence" value="ECO:0007669"/>
    <property type="project" value="UniProtKB-SubCell"/>
</dbReference>
<comment type="subunit">
    <text evidence="13">F-type ATPases have 2 components, F(1) - the catalytic core - and F(0) - the membrane proton channel. F(1) has five subunits: alpha(3), beta(3), gamma(1), delta(1), epsilon(1). F(0) has three main subunits: a(1), b(2) and c(10-14). The alpha and beta chains form an alternating ring which encloses part of the gamma chain. F(1) is attached to F(0) by a central stalk formed by the gamma and epsilon chains, while a peripheral stalk is formed by the delta and b chains.</text>
</comment>
<evidence type="ECO:0000256" key="2">
    <source>
        <dbReference type="ARBA" id="ARBA00022448"/>
    </source>
</evidence>
<evidence type="ECO:0000256" key="7">
    <source>
        <dbReference type="ARBA" id="ARBA00023065"/>
    </source>
</evidence>
<feature type="transmembrane region" description="Helical" evidence="13">
    <location>
        <begin position="6"/>
        <end position="27"/>
    </location>
</feature>
<organism evidence="16 17">
    <name type="scientific">Syntrophotalea acetylenivorans</name>
    <dbReference type="NCBI Taxonomy" id="1842532"/>
    <lineage>
        <taxon>Bacteria</taxon>
        <taxon>Pseudomonadati</taxon>
        <taxon>Thermodesulfobacteriota</taxon>
        <taxon>Desulfuromonadia</taxon>
        <taxon>Desulfuromonadales</taxon>
        <taxon>Syntrophotaleaceae</taxon>
        <taxon>Syntrophotalea</taxon>
    </lineage>
</organism>
<dbReference type="OrthoDB" id="9794968at2"/>
<keyword evidence="5 13" id="KW-0375">Hydrogen ion transport</keyword>
<comment type="function">
    <text evidence="11">Component of the F(0) channel, it forms part of the peripheral stalk, linking F(1) to F(0). The b'-subunit is a diverged and duplicated form of b found in plants and photosynthetic bacteria.</text>
</comment>
<accession>A0A1L3GQI2</accession>
<keyword evidence="13" id="KW-1003">Cell membrane</keyword>
<evidence type="ECO:0000256" key="11">
    <source>
        <dbReference type="ARBA" id="ARBA00025614"/>
    </source>
</evidence>
<proteinExistence type="inferred from homology"/>
<dbReference type="GO" id="GO:0045259">
    <property type="term" value="C:proton-transporting ATP synthase complex"/>
    <property type="evidence" value="ECO:0007669"/>
    <property type="project" value="UniProtKB-KW"/>
</dbReference>
<sequence length="141" mass="15656">MIKVDWTILLQAANFFVLMGVLHLILFRPLGKIMQGRRDEIDGNLQQAGTLKEQLSGDLAAYQEKLQQAKIEIAEERKQFRQELTTEAARMLGVANEEAAAELQAIKDRVAGEKEQALVELKSQAESLAAKIAQKVVGRAL</sequence>
<dbReference type="HAMAP" id="MF_01398">
    <property type="entry name" value="ATP_synth_b_bprime"/>
    <property type="match status" value="1"/>
</dbReference>
<dbReference type="AlphaFoldDB" id="A0A1L3GQI2"/>
<keyword evidence="8 13" id="KW-0472">Membrane</keyword>
<evidence type="ECO:0000256" key="10">
    <source>
        <dbReference type="ARBA" id="ARBA00025198"/>
    </source>
</evidence>
<dbReference type="InterPro" id="IPR050059">
    <property type="entry name" value="ATP_synthase_B_chain"/>
</dbReference>
<keyword evidence="9 13" id="KW-0066">ATP synthesis</keyword>
<dbReference type="KEGG" id="pef:A7E78_10340"/>
<comment type="function">
    <text evidence="10 13">F(1)F(0) ATP synthase produces ATP from ADP in the presence of a proton or sodium gradient. F-type ATPases consist of two structural domains, F(1) containing the extramembraneous catalytic core and F(0) containing the membrane proton channel, linked together by a central stalk and a peripheral stalk. During catalysis, ATP synthesis in the catalytic domain of F(1) is coupled via a rotary mechanism of the central stalk subunits to proton translocation.</text>
</comment>
<reference evidence="16 17" key="1">
    <citation type="journal article" date="2017" name="Genome Announc.">
        <title>Complete Genome Sequences of Two Acetylene-Fermenting Pelobacter acetylenicus Strains.</title>
        <authorList>
            <person name="Sutton J.M."/>
            <person name="Baesman S.M."/>
            <person name="Fierst J.L."/>
            <person name="Poret-Peterson A.T."/>
            <person name="Oremland R.S."/>
            <person name="Dunlap D.S."/>
            <person name="Akob D.M."/>
        </authorList>
    </citation>
    <scope>NUCLEOTIDE SEQUENCE [LARGE SCALE GENOMIC DNA]</scope>
    <source>
        <strain evidence="16 17">SFB93</strain>
    </source>
</reference>
<dbReference type="EMBL" id="CP015519">
    <property type="protein sequence ID" value="APG28211.1"/>
    <property type="molecule type" value="Genomic_DNA"/>
</dbReference>
<evidence type="ECO:0000256" key="1">
    <source>
        <dbReference type="ARBA" id="ARBA00005513"/>
    </source>
</evidence>
<dbReference type="CDD" id="cd06503">
    <property type="entry name" value="ATP-synt_Fo_b"/>
    <property type="match status" value="1"/>
</dbReference>
<dbReference type="GO" id="GO:0005886">
    <property type="term" value="C:plasma membrane"/>
    <property type="evidence" value="ECO:0007669"/>
    <property type="project" value="UniProtKB-SubCell"/>
</dbReference>
<dbReference type="Proteomes" id="UP000182517">
    <property type="component" value="Chromosome"/>
</dbReference>
<keyword evidence="6 13" id="KW-1133">Transmembrane helix</keyword>
<dbReference type="Pfam" id="PF00430">
    <property type="entry name" value="ATP-synt_B"/>
    <property type="match status" value="1"/>
</dbReference>
<gene>
    <name evidence="13" type="primary">atpF</name>
    <name evidence="16" type="ORF">A7E78_10340</name>
</gene>
<keyword evidence="17" id="KW-1185">Reference proteome</keyword>
<name>A0A1L3GQI2_9BACT</name>
<keyword evidence="4 13" id="KW-0812">Transmembrane</keyword>
<keyword evidence="7 13" id="KW-0406">Ion transport</keyword>
<keyword evidence="2 13" id="KW-0813">Transport</keyword>
<evidence type="ECO:0000256" key="12">
    <source>
        <dbReference type="ARBA" id="ARBA00037847"/>
    </source>
</evidence>
<evidence type="ECO:0000256" key="14">
    <source>
        <dbReference type="RuleBase" id="RU003848"/>
    </source>
</evidence>
<evidence type="ECO:0000256" key="9">
    <source>
        <dbReference type="ARBA" id="ARBA00023310"/>
    </source>
</evidence>
<dbReference type="RefSeq" id="WP_072284184.1">
    <property type="nucleotide sequence ID" value="NZ_CP015519.1"/>
</dbReference>
<dbReference type="PANTHER" id="PTHR33445:SF2">
    <property type="entry name" value="ATP SYNTHASE SUBUNIT B', CHLOROPLASTIC"/>
    <property type="match status" value="1"/>
</dbReference>
<evidence type="ECO:0000313" key="17">
    <source>
        <dbReference type="Proteomes" id="UP000182517"/>
    </source>
</evidence>
<dbReference type="PANTHER" id="PTHR33445">
    <property type="entry name" value="ATP SYNTHASE SUBUNIT B', CHLOROPLASTIC"/>
    <property type="match status" value="1"/>
</dbReference>
<evidence type="ECO:0000256" key="13">
    <source>
        <dbReference type="HAMAP-Rule" id="MF_01398"/>
    </source>
</evidence>
<evidence type="ECO:0000313" key="16">
    <source>
        <dbReference type="EMBL" id="APG28211.1"/>
    </source>
</evidence>
<evidence type="ECO:0000256" key="5">
    <source>
        <dbReference type="ARBA" id="ARBA00022781"/>
    </source>
</evidence>
<feature type="coiled-coil region" evidence="15">
    <location>
        <begin position="52"/>
        <end position="131"/>
    </location>
</feature>
<dbReference type="InterPro" id="IPR002146">
    <property type="entry name" value="ATP_synth_b/b'su_bac/chlpt"/>
</dbReference>
<evidence type="ECO:0000256" key="3">
    <source>
        <dbReference type="ARBA" id="ARBA00022547"/>
    </source>
</evidence>
<dbReference type="GO" id="GO:0046933">
    <property type="term" value="F:proton-transporting ATP synthase activity, rotational mechanism"/>
    <property type="evidence" value="ECO:0007669"/>
    <property type="project" value="UniProtKB-UniRule"/>
</dbReference>
<evidence type="ECO:0000256" key="6">
    <source>
        <dbReference type="ARBA" id="ARBA00022989"/>
    </source>
</evidence>
<evidence type="ECO:0000256" key="4">
    <source>
        <dbReference type="ARBA" id="ARBA00022692"/>
    </source>
</evidence>
<evidence type="ECO:0000256" key="15">
    <source>
        <dbReference type="SAM" id="Coils"/>
    </source>
</evidence>
<protein>
    <recommendedName>
        <fullName evidence="13">ATP synthase subunit b</fullName>
    </recommendedName>
    <alternativeName>
        <fullName evidence="13">ATP synthase F(0) sector subunit b</fullName>
    </alternativeName>
    <alternativeName>
        <fullName evidence="13">ATPase subunit I</fullName>
    </alternativeName>
    <alternativeName>
        <fullName evidence="13">F-type ATPase subunit b</fullName>
        <shortName evidence="13">F-ATPase subunit b</shortName>
    </alternativeName>
</protein>
<dbReference type="GO" id="GO:0046961">
    <property type="term" value="F:proton-transporting ATPase activity, rotational mechanism"/>
    <property type="evidence" value="ECO:0007669"/>
    <property type="project" value="TreeGrafter"/>
</dbReference>
<keyword evidence="3 13" id="KW-0138">CF(0)</keyword>